<gene>
    <name evidence="5" type="ORF">VZ94_16155</name>
</gene>
<dbReference type="InterPro" id="IPR006076">
    <property type="entry name" value="FAD-dep_OxRdtase"/>
</dbReference>
<feature type="domain" description="FAD dependent oxidoreductase" evidence="4">
    <location>
        <begin position="6"/>
        <end position="346"/>
    </location>
</feature>
<sequence length="366" mass="39949">MTTTPDITIIGGGVIGMLTARAFNNAGVTVSIIDKSQLGQESSWAGGGILLPLYPWRQADAISYLAAHSLTLYPTLAEQLLSNTGIDPELTRSGMLITDNPDADKALAWCQQYNINHQAAALAQLKQLHRLCIQPLWLPEICHIRNPRLVKALRQDLCNRKIAIEEHTEVTGVRVADNRISAIKTNHGERTVGEVIIASGAWTGTLLQQLLHGLSINSLAIAPVRGQMLLYDTEPGLLTSMVLAGDSYLIPRRDGKILVGSTVEHVGFDKTTTEQAKTTLNEFALSVFPTLERYPLIKQWAGLRPGTQQGIPYITRHPELTNLSINAGHFRNGLILGPASAELMTDIVLANTPHINPEPYHITSPH</sequence>
<evidence type="ECO:0000259" key="4">
    <source>
        <dbReference type="Pfam" id="PF01266"/>
    </source>
</evidence>
<dbReference type="GO" id="GO:0009228">
    <property type="term" value="P:thiamine biosynthetic process"/>
    <property type="evidence" value="ECO:0007669"/>
    <property type="project" value="UniProtKB-KW"/>
</dbReference>
<evidence type="ECO:0000313" key="6">
    <source>
        <dbReference type="Proteomes" id="UP000033684"/>
    </source>
</evidence>
<keyword evidence="3" id="KW-0560">Oxidoreductase</keyword>
<dbReference type="Gene3D" id="3.50.50.60">
    <property type="entry name" value="FAD/NAD(P)-binding domain"/>
    <property type="match status" value="1"/>
</dbReference>
<dbReference type="SUPFAM" id="SSF51905">
    <property type="entry name" value="FAD/NAD(P)-binding domain"/>
    <property type="match status" value="1"/>
</dbReference>
<dbReference type="Pfam" id="PF01266">
    <property type="entry name" value="DAO"/>
    <property type="match status" value="1"/>
</dbReference>
<comment type="pathway">
    <text evidence="1">Cofactor biosynthesis; thiamine diphosphate biosynthesis.</text>
</comment>
<dbReference type="GO" id="GO:0016491">
    <property type="term" value="F:oxidoreductase activity"/>
    <property type="evidence" value="ECO:0007669"/>
    <property type="project" value="UniProtKB-KW"/>
</dbReference>
<keyword evidence="6" id="KW-1185">Reference proteome</keyword>
<dbReference type="InterPro" id="IPR012727">
    <property type="entry name" value="Gly_oxidase_ThiO"/>
</dbReference>
<evidence type="ECO:0000256" key="3">
    <source>
        <dbReference type="ARBA" id="ARBA00023002"/>
    </source>
</evidence>
<name>A0A0F3IGQ0_9GAMM</name>
<reference evidence="5 6" key="2">
    <citation type="journal article" date="2016" name="Microb. Ecol.">
        <title>Genome Characteristics of a Novel Type I Methanotroph (Sn10-6) Isolated from a Flooded Indian Rice Field.</title>
        <authorList>
            <person name="Rahalkar M.C."/>
            <person name="Pandit P.S."/>
            <person name="Dhakephalkar P.K."/>
            <person name="Pore S."/>
            <person name="Arora P."/>
            <person name="Kapse N."/>
        </authorList>
    </citation>
    <scope>NUCLEOTIDE SEQUENCE [LARGE SCALE GENOMIC DNA]</scope>
    <source>
        <strain evidence="5 6">Sn10-6</strain>
    </source>
</reference>
<dbReference type="EMBL" id="LAJX01000186">
    <property type="protein sequence ID" value="KJV05708.1"/>
    <property type="molecule type" value="Genomic_DNA"/>
</dbReference>
<dbReference type="UniPathway" id="UPA00060"/>
<dbReference type="PANTHER" id="PTHR13847">
    <property type="entry name" value="SARCOSINE DEHYDROGENASE-RELATED"/>
    <property type="match status" value="1"/>
</dbReference>
<protein>
    <submittedName>
        <fullName evidence="5">FAD-dependent oxidoreductase</fullName>
    </submittedName>
</protein>
<comment type="caution">
    <text evidence="5">The sequence shown here is derived from an EMBL/GenBank/DDBJ whole genome shotgun (WGS) entry which is preliminary data.</text>
</comment>
<dbReference type="Gene3D" id="3.30.9.10">
    <property type="entry name" value="D-Amino Acid Oxidase, subunit A, domain 2"/>
    <property type="match status" value="1"/>
</dbReference>
<evidence type="ECO:0000313" key="5">
    <source>
        <dbReference type="EMBL" id="KJV05708.1"/>
    </source>
</evidence>
<dbReference type="InterPro" id="IPR036188">
    <property type="entry name" value="FAD/NAD-bd_sf"/>
</dbReference>
<evidence type="ECO:0000256" key="2">
    <source>
        <dbReference type="ARBA" id="ARBA00022977"/>
    </source>
</evidence>
<dbReference type="AlphaFoldDB" id="A0A0F3IGQ0"/>
<reference evidence="6" key="1">
    <citation type="submission" date="2015-03" db="EMBL/GenBank/DDBJ databases">
        <title>Draft genome sequence of a novel methanotroph (Sn10-6) isolated from flooded ricefield rhizosphere in India.</title>
        <authorList>
            <person name="Pandit P.S."/>
            <person name="Pore S.D."/>
            <person name="Arora P."/>
            <person name="Kapse N.G."/>
            <person name="Dhakephalkar P.K."/>
            <person name="Rahalkar M.C."/>
        </authorList>
    </citation>
    <scope>NUCLEOTIDE SEQUENCE [LARGE SCALE GENOMIC DNA]</scope>
    <source>
        <strain evidence="6">Sn10-6</strain>
    </source>
</reference>
<dbReference type="PATRIC" id="fig|1632867.3.peg.2016"/>
<keyword evidence="2" id="KW-0784">Thiamine biosynthesis</keyword>
<dbReference type="OrthoDB" id="18526at2"/>
<dbReference type="Proteomes" id="UP000033684">
    <property type="component" value="Unassembled WGS sequence"/>
</dbReference>
<dbReference type="NCBIfam" id="TIGR02352">
    <property type="entry name" value="thiamin_ThiO"/>
    <property type="match status" value="1"/>
</dbReference>
<organism evidence="5 6">
    <name type="scientific">Methylocucumis oryzae</name>
    <dbReference type="NCBI Taxonomy" id="1632867"/>
    <lineage>
        <taxon>Bacteria</taxon>
        <taxon>Pseudomonadati</taxon>
        <taxon>Pseudomonadota</taxon>
        <taxon>Gammaproteobacteria</taxon>
        <taxon>Methylococcales</taxon>
        <taxon>Methylococcaceae</taxon>
        <taxon>Methylocucumis</taxon>
    </lineage>
</organism>
<dbReference type="GO" id="GO:0009229">
    <property type="term" value="P:thiamine diphosphate biosynthetic process"/>
    <property type="evidence" value="ECO:0007669"/>
    <property type="project" value="UniProtKB-UniPathway"/>
</dbReference>
<proteinExistence type="predicted"/>
<accession>A0A0F3IGQ0</accession>
<dbReference type="GO" id="GO:0005737">
    <property type="term" value="C:cytoplasm"/>
    <property type="evidence" value="ECO:0007669"/>
    <property type="project" value="TreeGrafter"/>
</dbReference>
<dbReference type="PANTHER" id="PTHR13847:SF289">
    <property type="entry name" value="GLYCINE OXIDASE"/>
    <property type="match status" value="1"/>
</dbReference>
<dbReference type="GO" id="GO:0050660">
    <property type="term" value="F:flavin adenine dinucleotide binding"/>
    <property type="evidence" value="ECO:0007669"/>
    <property type="project" value="InterPro"/>
</dbReference>
<evidence type="ECO:0000256" key="1">
    <source>
        <dbReference type="ARBA" id="ARBA00004948"/>
    </source>
</evidence>
<dbReference type="SUPFAM" id="SSF54373">
    <property type="entry name" value="FAD-linked reductases, C-terminal domain"/>
    <property type="match status" value="1"/>
</dbReference>